<dbReference type="Proteomes" id="UP001055093">
    <property type="component" value="Unassembled WGS sequence"/>
</dbReference>
<keyword evidence="3" id="KW-1185">Reference proteome</keyword>
<accession>A0ABQ4V6I1</accession>
<dbReference type="Gene3D" id="3.30.1360.170">
    <property type="match status" value="1"/>
</dbReference>
<comment type="caution">
    <text evidence="2">The sequence shown here is derived from an EMBL/GenBank/DDBJ whole genome shotgun (WGS) entry which is preliminary data.</text>
</comment>
<dbReference type="InterPro" id="IPR036098">
    <property type="entry name" value="Thymidylate_synthase_ThyX_sf"/>
</dbReference>
<proteinExistence type="predicted"/>
<evidence type="ECO:0000313" key="2">
    <source>
        <dbReference type="EMBL" id="GJE78127.1"/>
    </source>
</evidence>
<dbReference type="EMBL" id="BPRE01000020">
    <property type="protein sequence ID" value="GJE78127.1"/>
    <property type="molecule type" value="Genomic_DNA"/>
</dbReference>
<sequence length="317" mass="35674">MACQTLAKVLRRSVGHPDAPPITSFQLRYPRIIHAESKTHRVLSETEFEPETPGLMNDPSLSRNARSSRAVPVPRLIQEVMDDPFIPRYWGKNEKGMQASEENDAPVMWLDELNEPAELRPEEAWLRARDHAVEAAQAFHDAGYHKQVVNRLIEPFMHIDVVVTGTQWDNFFALRDHEMAEPHIRDLAVAMKEALAEYGEPQRLQPGEWHMPYVSTEDMVEIGDATNEAEMAGVKVSVTRCAQVSYTPFHEAKLTIAEEVARHDRLVTAQPMHASPAEHQATPDTRLPDGSWANAHLAGNLGPGWIQYRKTLAGECA</sequence>
<feature type="region of interest" description="Disordered" evidence="1">
    <location>
        <begin position="43"/>
        <end position="67"/>
    </location>
</feature>
<organism evidence="2 3">
    <name type="scientific">Methylorubrum suomiense</name>
    <dbReference type="NCBI Taxonomy" id="144191"/>
    <lineage>
        <taxon>Bacteria</taxon>
        <taxon>Pseudomonadati</taxon>
        <taxon>Pseudomonadota</taxon>
        <taxon>Alphaproteobacteria</taxon>
        <taxon>Hyphomicrobiales</taxon>
        <taxon>Methylobacteriaceae</taxon>
        <taxon>Methylorubrum</taxon>
    </lineage>
</organism>
<protein>
    <submittedName>
        <fullName evidence="2">Uncharacterized protein</fullName>
    </submittedName>
</protein>
<reference evidence="2" key="2">
    <citation type="submission" date="2021-08" db="EMBL/GenBank/DDBJ databases">
        <authorList>
            <person name="Tani A."/>
            <person name="Ola A."/>
            <person name="Ogura Y."/>
            <person name="Katsura K."/>
            <person name="Hayashi T."/>
        </authorList>
    </citation>
    <scope>NUCLEOTIDE SEQUENCE</scope>
    <source>
        <strain evidence="2">DSM 14458</strain>
    </source>
</reference>
<dbReference type="SUPFAM" id="SSF69796">
    <property type="entry name" value="Thymidylate synthase-complementing protein Thy1"/>
    <property type="match status" value="1"/>
</dbReference>
<gene>
    <name evidence="2" type="ORF">BGCPKDLD_4738</name>
</gene>
<dbReference type="RefSeq" id="WP_238308710.1">
    <property type="nucleotide sequence ID" value="NZ_BPRE01000020.1"/>
</dbReference>
<evidence type="ECO:0000313" key="3">
    <source>
        <dbReference type="Proteomes" id="UP001055093"/>
    </source>
</evidence>
<evidence type="ECO:0000256" key="1">
    <source>
        <dbReference type="SAM" id="MobiDB-lite"/>
    </source>
</evidence>
<reference evidence="2" key="1">
    <citation type="journal article" date="2021" name="Front. Microbiol.">
        <title>Comprehensive Comparative Genomics and Phenotyping of Methylobacterium Species.</title>
        <authorList>
            <person name="Alessa O."/>
            <person name="Ogura Y."/>
            <person name="Fujitani Y."/>
            <person name="Takami H."/>
            <person name="Hayashi T."/>
            <person name="Sahin N."/>
            <person name="Tani A."/>
        </authorList>
    </citation>
    <scope>NUCLEOTIDE SEQUENCE</scope>
    <source>
        <strain evidence="2">DSM 14458</strain>
    </source>
</reference>
<name>A0ABQ4V6I1_9HYPH</name>